<evidence type="ECO:0000259" key="2">
    <source>
        <dbReference type="Pfam" id="PF11396"/>
    </source>
</evidence>
<feature type="domain" description="Putative beta-lactamase-inhibitor-like PepSY-like" evidence="2">
    <location>
        <begin position="61"/>
        <end position="143"/>
    </location>
</feature>
<feature type="chain" id="PRO_5011967725" description="Putative beta-lactamase-inhibitor-like PepSY-like domain-containing protein" evidence="1">
    <location>
        <begin position="19"/>
        <end position="147"/>
    </location>
</feature>
<reference evidence="3" key="1">
    <citation type="submission" date="2016-04" db="EMBL/GenBank/DDBJ databases">
        <authorList>
            <person name="Evans L.H."/>
            <person name="Alamgir A."/>
            <person name="Owens N."/>
            <person name="Weber N.D."/>
            <person name="Virtaneva K."/>
            <person name="Barbian K."/>
            <person name="Babar A."/>
            <person name="Rosenke K."/>
        </authorList>
    </citation>
    <scope>NUCLEOTIDE SEQUENCE</scope>
    <source>
        <strain evidence="3">86-1</strain>
    </source>
</reference>
<evidence type="ECO:0000256" key="1">
    <source>
        <dbReference type="SAM" id="SignalP"/>
    </source>
</evidence>
<proteinExistence type="predicted"/>
<dbReference type="RefSeq" id="WP_296943605.1">
    <property type="nucleotide sequence ID" value="NZ_LT599032.1"/>
</dbReference>
<feature type="signal peptide" evidence="1">
    <location>
        <begin position="1"/>
        <end position="18"/>
    </location>
</feature>
<keyword evidence="1" id="KW-0732">Signal</keyword>
<dbReference type="EMBL" id="FLUM01000003">
    <property type="protein sequence ID" value="SBW05692.1"/>
    <property type="molecule type" value="Genomic_DNA"/>
</dbReference>
<gene>
    <name evidence="3" type="ORF">KL86DYS1_31177</name>
</gene>
<dbReference type="PROSITE" id="PS51257">
    <property type="entry name" value="PROKAR_LIPOPROTEIN"/>
    <property type="match status" value="1"/>
</dbReference>
<dbReference type="Pfam" id="PF11396">
    <property type="entry name" value="PepSY_like"/>
    <property type="match status" value="1"/>
</dbReference>
<dbReference type="AlphaFoldDB" id="A0A212K224"/>
<protein>
    <recommendedName>
        <fullName evidence="2">Putative beta-lactamase-inhibitor-like PepSY-like domain-containing protein</fullName>
    </recommendedName>
</protein>
<organism evidence="3">
    <name type="scientific">uncultured Dysgonomonas sp</name>
    <dbReference type="NCBI Taxonomy" id="206096"/>
    <lineage>
        <taxon>Bacteria</taxon>
        <taxon>Pseudomonadati</taxon>
        <taxon>Bacteroidota</taxon>
        <taxon>Bacteroidia</taxon>
        <taxon>Bacteroidales</taxon>
        <taxon>Dysgonomonadaceae</taxon>
        <taxon>Dysgonomonas</taxon>
        <taxon>environmental samples</taxon>
    </lineage>
</organism>
<evidence type="ECO:0000313" key="3">
    <source>
        <dbReference type="EMBL" id="SBW05692.1"/>
    </source>
</evidence>
<sequence>MKKVLFTLSLLAASFAFIACGDDDDDTVITVKELPANAQAFLQTHFPGQEVRLVEKDNDSDDVYLTNGYDVEFTLSGDWDDVDGYGKELPESVISLLPEAIPAYVAANYSQNFIDEINKENYGYEIGLNNNIELEFDINGDFLRVDR</sequence>
<name>A0A212K224_9BACT</name>
<accession>A0A212K224</accession>
<dbReference type="InterPro" id="IPR021533">
    <property type="entry name" value="PepSY-like"/>
</dbReference>
<dbReference type="Gene3D" id="3.40.1420.30">
    <property type="match status" value="1"/>
</dbReference>
<dbReference type="SUPFAM" id="SSF160574">
    <property type="entry name" value="BT0923-like"/>
    <property type="match status" value="1"/>
</dbReference>